<feature type="transmembrane region" description="Helical" evidence="2">
    <location>
        <begin position="332"/>
        <end position="361"/>
    </location>
</feature>
<dbReference type="KEGG" id="ccat:101460342"/>
<evidence type="ECO:0000313" key="5">
    <source>
        <dbReference type="Proteomes" id="UP000606786"/>
    </source>
</evidence>
<dbReference type="Proteomes" id="UP000606786">
    <property type="component" value="Unassembled WGS sequence"/>
</dbReference>
<keyword evidence="5" id="KW-1185">Reference proteome</keyword>
<feature type="chain" id="PRO_5032820359" evidence="3">
    <location>
        <begin position="21"/>
        <end position="403"/>
    </location>
</feature>
<accession>A0A811TYM4</accession>
<evidence type="ECO:0000256" key="3">
    <source>
        <dbReference type="SAM" id="SignalP"/>
    </source>
</evidence>
<feature type="region of interest" description="Disordered" evidence="1">
    <location>
        <begin position="384"/>
        <end position="403"/>
    </location>
</feature>
<feature type="signal peptide" evidence="3">
    <location>
        <begin position="1"/>
        <end position="20"/>
    </location>
</feature>
<reference evidence="4" key="1">
    <citation type="submission" date="2020-11" db="EMBL/GenBank/DDBJ databases">
        <authorList>
            <person name="Whitehead M."/>
        </authorList>
    </citation>
    <scope>NUCLEOTIDE SEQUENCE</scope>
    <source>
        <strain evidence="4">EGII</strain>
    </source>
</reference>
<proteinExistence type="predicted"/>
<protein>
    <submittedName>
        <fullName evidence="4">(Mediterranean fruit fly) hypothetical protein</fullName>
    </submittedName>
</protein>
<keyword evidence="2" id="KW-1133">Transmembrane helix</keyword>
<name>A0A811TYM4_CERCA</name>
<dbReference type="EMBL" id="CAJHJT010000001">
    <property type="protein sequence ID" value="CAD6991176.1"/>
    <property type="molecule type" value="Genomic_DNA"/>
</dbReference>
<sequence length="403" mass="46471">MMNVFYMLFLIFCSTSKVLTTITINKIVVRIPKLNDIGLIFDLTVTNSPCTDKETLEFRIRSDGTCNVNVTEKETMKNVGRVVGGNFGFIESGAIDVVSLIWPTVSLFNRVGSCPIIVSSKNARGKEKRQKLSIHFDTRFTTLDPDGRTLRKRPDYRDCNNWDKEYLKNCTPVNCAERYFGQRNFYNKTTEHCEKVPRCDKPNMRYDFYYNDCLDVNNFFTAEDMKKIRRGDFVDECEQEEFGKAEQPINAKNNSCDTKAQTQQQKEECKKQQTPHGSTKRAADALDEEFNYFMHSKFINPNDDDDSEIVKEDIKTENDYIPYWLKGILEGLLVAGAIILLQVFATVAIYILICFVIFLIVTWISRRQYKYNTNNTCILRSPAPSEGTEEPLLTPSSLLSQRR</sequence>
<organism evidence="4 5">
    <name type="scientific">Ceratitis capitata</name>
    <name type="common">Mediterranean fruit fly</name>
    <name type="synonym">Tephritis capitata</name>
    <dbReference type="NCBI Taxonomy" id="7213"/>
    <lineage>
        <taxon>Eukaryota</taxon>
        <taxon>Metazoa</taxon>
        <taxon>Ecdysozoa</taxon>
        <taxon>Arthropoda</taxon>
        <taxon>Hexapoda</taxon>
        <taxon>Insecta</taxon>
        <taxon>Pterygota</taxon>
        <taxon>Neoptera</taxon>
        <taxon>Endopterygota</taxon>
        <taxon>Diptera</taxon>
        <taxon>Brachycera</taxon>
        <taxon>Muscomorpha</taxon>
        <taxon>Tephritoidea</taxon>
        <taxon>Tephritidae</taxon>
        <taxon>Ceratitis</taxon>
        <taxon>Ceratitis</taxon>
    </lineage>
</organism>
<keyword evidence="3" id="KW-0732">Signal</keyword>
<dbReference type="AlphaFoldDB" id="A0A811TYM4"/>
<evidence type="ECO:0000256" key="1">
    <source>
        <dbReference type="SAM" id="MobiDB-lite"/>
    </source>
</evidence>
<evidence type="ECO:0000256" key="2">
    <source>
        <dbReference type="SAM" id="Phobius"/>
    </source>
</evidence>
<keyword evidence="2" id="KW-0472">Membrane</keyword>
<dbReference type="OrthoDB" id="5977855at2759"/>
<gene>
    <name evidence="4" type="ORF">CCAP1982_LOCUS115</name>
</gene>
<comment type="caution">
    <text evidence="4">The sequence shown here is derived from an EMBL/GenBank/DDBJ whole genome shotgun (WGS) entry which is preliminary data.</text>
</comment>
<evidence type="ECO:0000313" key="4">
    <source>
        <dbReference type="EMBL" id="CAD6991176.1"/>
    </source>
</evidence>
<feature type="compositionally biased region" description="Low complexity" evidence="1">
    <location>
        <begin position="390"/>
        <end position="403"/>
    </location>
</feature>
<keyword evidence="2" id="KW-0812">Transmembrane</keyword>